<accession>A0A0M9WF54</accession>
<keyword evidence="2" id="KW-1185">Reference proteome</keyword>
<gene>
    <name evidence="1" type="ORF">ACN38_g6561</name>
</gene>
<evidence type="ECO:0000313" key="1">
    <source>
        <dbReference type="EMBL" id="KOS42533.1"/>
    </source>
</evidence>
<dbReference type="Proteomes" id="UP000037696">
    <property type="component" value="Unassembled WGS sequence"/>
</dbReference>
<evidence type="ECO:0000313" key="2">
    <source>
        <dbReference type="Proteomes" id="UP000037696"/>
    </source>
</evidence>
<comment type="caution">
    <text evidence="1">The sequence shown here is derived from an EMBL/GenBank/DDBJ whole genome shotgun (WGS) entry which is preliminary data.</text>
</comment>
<reference evidence="1 2" key="1">
    <citation type="submission" date="2015-08" db="EMBL/GenBank/DDBJ databases">
        <title>Genome sequencing of Penicillium nordicum.</title>
        <authorList>
            <person name="Nguyen H.D."/>
            <person name="Seifert K.A."/>
        </authorList>
    </citation>
    <scope>NUCLEOTIDE SEQUENCE [LARGE SCALE GENOMIC DNA]</scope>
    <source>
        <strain evidence="1 2">DAOMC 185683</strain>
    </source>
</reference>
<name>A0A0M9WF54_9EURO</name>
<dbReference type="EMBL" id="LHQQ01000103">
    <property type="protein sequence ID" value="KOS42533.1"/>
    <property type="molecule type" value="Genomic_DNA"/>
</dbReference>
<protein>
    <submittedName>
        <fullName evidence="1">Uncharacterized protein</fullName>
    </submittedName>
</protein>
<organism evidence="1 2">
    <name type="scientific">Penicillium nordicum</name>
    <dbReference type="NCBI Taxonomy" id="229535"/>
    <lineage>
        <taxon>Eukaryota</taxon>
        <taxon>Fungi</taxon>
        <taxon>Dikarya</taxon>
        <taxon>Ascomycota</taxon>
        <taxon>Pezizomycotina</taxon>
        <taxon>Eurotiomycetes</taxon>
        <taxon>Eurotiomycetidae</taxon>
        <taxon>Eurotiales</taxon>
        <taxon>Aspergillaceae</taxon>
        <taxon>Penicillium</taxon>
    </lineage>
</organism>
<sequence length="72" mass="8708">MRGKWGSRPQGLREPYYHPIKASKSSDSTLLTLEFKNPRIIYQLYSDGCRVMRILCRYTTWYTSYMVHYMVY</sequence>
<proteinExistence type="predicted"/>
<dbReference type="AlphaFoldDB" id="A0A0M9WF54"/>